<dbReference type="EMBL" id="CAMPGE010011617">
    <property type="protein sequence ID" value="CAI2370437.1"/>
    <property type="molecule type" value="Genomic_DNA"/>
</dbReference>
<gene>
    <name evidence="3" type="ORF">ECRASSUSDP1_LOCUS11750</name>
</gene>
<organism evidence="3 4">
    <name type="scientific">Euplotes crassus</name>
    <dbReference type="NCBI Taxonomy" id="5936"/>
    <lineage>
        <taxon>Eukaryota</taxon>
        <taxon>Sar</taxon>
        <taxon>Alveolata</taxon>
        <taxon>Ciliophora</taxon>
        <taxon>Intramacronucleata</taxon>
        <taxon>Spirotrichea</taxon>
        <taxon>Hypotrichia</taxon>
        <taxon>Euplotida</taxon>
        <taxon>Euplotidae</taxon>
        <taxon>Moneuplotes</taxon>
    </lineage>
</organism>
<evidence type="ECO:0000313" key="4">
    <source>
        <dbReference type="Proteomes" id="UP001295684"/>
    </source>
</evidence>
<proteinExistence type="predicted"/>
<dbReference type="AlphaFoldDB" id="A0AAD1XFU7"/>
<name>A0AAD1XFU7_EUPCR</name>
<feature type="region of interest" description="Disordered" evidence="2">
    <location>
        <begin position="757"/>
        <end position="790"/>
    </location>
</feature>
<protein>
    <submittedName>
        <fullName evidence="3">Uncharacterized protein</fullName>
    </submittedName>
</protein>
<reference evidence="3" key="1">
    <citation type="submission" date="2023-07" db="EMBL/GenBank/DDBJ databases">
        <authorList>
            <consortium name="AG Swart"/>
            <person name="Singh M."/>
            <person name="Singh A."/>
            <person name="Seah K."/>
            <person name="Emmerich C."/>
        </authorList>
    </citation>
    <scope>NUCLEOTIDE SEQUENCE</scope>
    <source>
        <strain evidence="3">DP1</strain>
    </source>
</reference>
<keyword evidence="1" id="KW-0175">Coiled coil</keyword>
<evidence type="ECO:0000256" key="2">
    <source>
        <dbReference type="SAM" id="MobiDB-lite"/>
    </source>
</evidence>
<accession>A0AAD1XFU7</accession>
<evidence type="ECO:0000256" key="1">
    <source>
        <dbReference type="SAM" id="Coils"/>
    </source>
</evidence>
<evidence type="ECO:0000313" key="3">
    <source>
        <dbReference type="EMBL" id="CAI2370437.1"/>
    </source>
</evidence>
<feature type="compositionally biased region" description="Polar residues" evidence="2">
    <location>
        <begin position="47"/>
        <end position="71"/>
    </location>
</feature>
<sequence>MDNSQSRQLSYPSLQKSDITRLISYVKCNQKNIRIKSFLEKKPFSRTAHSPSKSPSFTTYFSPSQNPRFQPPSINSTLGTFKHEQNSSSVPFLHRSVRTKLEEVNKNELFMEGISDLAVRTKNSEGTTEGGGRVRSRVSRNLGVGREGVLGRRNKTLQLSKFLRKKIIRNRRKVAVSKLTSPVHNDSKMNIEEQKNPRVLRQSSLSLQIRSRNFKSSERIKQAHTQLQQLESKIFTRMMSPNPSQLKLKDKLAELNEEMKRTAMNNSRAIQNFSITLSNNKNKVVFLDSMKVGYYKVFIQRAKTPLVFTIESTSTEITTCVSFSTHFPDIDNNCGIYEPGKIKIKAINDQKIFHEEFLYLSILNMGYKRAKVKLVFKAQKKNDNSFSSIADMLGENDLWTNIREQQKQRLYNTKDKITKKLDEILSHPNNFIEFSDCLDGICERKNKESIQKYNSNESKLRKVQKYLSPLKNSGMQEYEYKYKRSVENKAKIEEWDHKRKVFMLHKKEYKKSYLRKLSAEKAINDEKQGVARGWLLYFQLKRIMAAQLKKYRSKKAVRLRDEAVIAMKDNKNQMVDRISRCFFRFVGVKNKMFDGRIQRSIAFSSKFVALSIQNNVRFEAKMTILNFFRNREEASKFYSKAIKYRNQVLKIRDRWKKKMDETIKKYNILDAIWNKEVGNLIQFLKDVNNPTPAQKKMMKKLKKIPEELKDMALYLYYEKCKNKHSIEFFSWLEKYRSNAKELVFKYVKRFNDQINKENDKADENSEEEIEEEEEVEGETSPPDRSPSKMLEKVRNLATPTNAYLRLLKPEIQDLDMIGINLNSTTLKKKKVNQVKMKIFEGLEVSKDIIIPPSDPQDDKDTFVAPKLKYIPTADLMREQIIRACYVKNHKKFIKDNTYEKYDIMKDFGFTS</sequence>
<comment type="caution">
    <text evidence="3">The sequence shown here is derived from an EMBL/GenBank/DDBJ whole genome shotgun (WGS) entry which is preliminary data.</text>
</comment>
<dbReference type="Proteomes" id="UP001295684">
    <property type="component" value="Unassembled WGS sequence"/>
</dbReference>
<keyword evidence="4" id="KW-1185">Reference proteome</keyword>
<feature type="coiled-coil region" evidence="1">
    <location>
        <begin position="245"/>
        <end position="272"/>
    </location>
</feature>
<feature type="region of interest" description="Disordered" evidence="2">
    <location>
        <begin position="43"/>
        <end position="71"/>
    </location>
</feature>
<feature type="compositionally biased region" description="Acidic residues" evidence="2">
    <location>
        <begin position="764"/>
        <end position="777"/>
    </location>
</feature>